<keyword evidence="1" id="KW-0812">Transmembrane</keyword>
<dbReference type="EMBL" id="KY052794">
    <property type="protein sequence ID" value="ASE99769.1"/>
    <property type="molecule type" value="Genomic_DNA"/>
</dbReference>
<accession>A0A218MKG6</accession>
<reference evidence="2" key="1">
    <citation type="submission" date="2016-10" db="EMBL/GenBank/DDBJ databases">
        <authorList>
            <person name="Varghese N."/>
        </authorList>
    </citation>
    <scope>NUCLEOTIDE SEQUENCE</scope>
</reference>
<keyword evidence="1" id="KW-1133">Transmembrane helix</keyword>
<evidence type="ECO:0000256" key="1">
    <source>
        <dbReference type="SAM" id="Phobius"/>
    </source>
</evidence>
<keyword evidence="1" id="KW-0472">Membrane</keyword>
<proteinExistence type="predicted"/>
<evidence type="ECO:0000313" key="2">
    <source>
        <dbReference type="EMBL" id="ASE99769.1"/>
    </source>
</evidence>
<reference evidence="2" key="2">
    <citation type="journal article" date="2017" name="Nat. Commun.">
        <title>Single-virus genomics reveals hidden cosmopolitan and abundant viruses.</title>
        <authorList>
            <person name="Martinez-Hernandez F."/>
            <person name="Fornas O."/>
            <person name="Lluesma Gomez M."/>
            <person name="Bolduc B."/>
            <person name="de la Cruz Pena M.J."/>
            <person name="Martinez J.M."/>
            <person name="Anton J."/>
            <person name="Gasol J.M."/>
            <person name="Rosselli R."/>
            <person name="Rodriguez-Valera F."/>
            <person name="Sullivan M.B."/>
            <person name="Acinas S.G."/>
            <person name="Martinez-Garcia M."/>
        </authorList>
    </citation>
    <scope>NUCLEOTIDE SEQUENCE</scope>
</reference>
<organism evidence="2">
    <name type="scientific">uncultured virus</name>
    <dbReference type="NCBI Taxonomy" id="340016"/>
    <lineage>
        <taxon>Viruses</taxon>
        <taxon>environmental samples</taxon>
    </lineage>
</organism>
<sequence length="154" mass="17149">MEPITTSIAIATSAFNLVSKGVAAGRDLNSVLGNLGKYMGAVNDIEYKSKKKPRLFQKIFTGSSIEEEAMEAFAAKKKAEQMTQELKTWINLAYGPKAWDEILHMQAEIRKRRRELVYKKKEQEEEMIAIALTVLGVVLIGGITFMVLKGLGII</sequence>
<feature type="transmembrane region" description="Helical" evidence="1">
    <location>
        <begin position="128"/>
        <end position="148"/>
    </location>
</feature>
<protein>
    <submittedName>
        <fullName evidence="2">Uncharacterized protein</fullName>
    </submittedName>
</protein>
<name>A0A218MKG6_9VIRU</name>